<evidence type="ECO:0000313" key="2">
    <source>
        <dbReference type="EMBL" id="CDW18942.1"/>
    </source>
</evidence>
<keyword evidence="1" id="KW-0812">Transmembrane</keyword>
<proteinExistence type="predicted"/>
<accession>A0A0K2SZZ3</accession>
<reference evidence="2" key="1">
    <citation type="submission" date="2014-05" db="EMBL/GenBank/DDBJ databases">
        <authorList>
            <person name="Chronopoulou M."/>
        </authorList>
    </citation>
    <scope>NUCLEOTIDE SEQUENCE</scope>
    <source>
        <tissue evidence="2">Whole organism</tissue>
    </source>
</reference>
<sequence length="48" mass="5666">MRSVVFCRSNNIYFVQSRYNKQAIMLSCSILLHFFVSYLCGILNPHHN</sequence>
<name>A0A0K2SZZ3_LEPSM</name>
<dbReference type="AlphaFoldDB" id="A0A0K2SZZ3"/>
<organism evidence="2">
    <name type="scientific">Lepeophtheirus salmonis</name>
    <name type="common">Salmon louse</name>
    <name type="synonym">Caligus salmonis</name>
    <dbReference type="NCBI Taxonomy" id="72036"/>
    <lineage>
        <taxon>Eukaryota</taxon>
        <taxon>Metazoa</taxon>
        <taxon>Ecdysozoa</taxon>
        <taxon>Arthropoda</taxon>
        <taxon>Crustacea</taxon>
        <taxon>Multicrustacea</taxon>
        <taxon>Hexanauplia</taxon>
        <taxon>Copepoda</taxon>
        <taxon>Siphonostomatoida</taxon>
        <taxon>Caligidae</taxon>
        <taxon>Lepeophtheirus</taxon>
    </lineage>
</organism>
<keyword evidence="1" id="KW-1133">Transmembrane helix</keyword>
<evidence type="ECO:0000256" key="1">
    <source>
        <dbReference type="SAM" id="Phobius"/>
    </source>
</evidence>
<dbReference type="EMBL" id="HACA01001581">
    <property type="protein sequence ID" value="CDW18942.1"/>
    <property type="molecule type" value="Transcribed_RNA"/>
</dbReference>
<keyword evidence="1" id="KW-0472">Membrane</keyword>
<feature type="transmembrane region" description="Helical" evidence="1">
    <location>
        <begin position="23"/>
        <end position="43"/>
    </location>
</feature>
<protein>
    <submittedName>
        <fullName evidence="2">Uncharacterized protein</fullName>
    </submittedName>
</protein>